<evidence type="ECO:0000313" key="8">
    <source>
        <dbReference type="EMBL" id="GAA4869654.1"/>
    </source>
</evidence>
<feature type="region of interest" description="Disordered" evidence="5">
    <location>
        <begin position="412"/>
        <end position="433"/>
    </location>
</feature>
<dbReference type="Pfam" id="PF00589">
    <property type="entry name" value="Phage_integrase"/>
    <property type="match status" value="1"/>
</dbReference>
<dbReference type="PROSITE" id="PS51900">
    <property type="entry name" value="CB"/>
    <property type="match status" value="1"/>
</dbReference>
<dbReference type="InterPro" id="IPR010998">
    <property type="entry name" value="Integrase_recombinase_N"/>
</dbReference>
<accession>A0ABP9E7R0</accession>
<dbReference type="EMBL" id="BAABIS010000001">
    <property type="protein sequence ID" value="GAA4869654.1"/>
    <property type="molecule type" value="Genomic_DNA"/>
</dbReference>
<dbReference type="Gene3D" id="1.10.150.130">
    <property type="match status" value="1"/>
</dbReference>
<protein>
    <submittedName>
        <fullName evidence="8">Site-specific integrase</fullName>
    </submittedName>
</protein>
<dbReference type="PANTHER" id="PTHR30349">
    <property type="entry name" value="PHAGE INTEGRASE-RELATED"/>
    <property type="match status" value="1"/>
</dbReference>
<dbReference type="PROSITE" id="PS51898">
    <property type="entry name" value="TYR_RECOMBINASE"/>
    <property type="match status" value="1"/>
</dbReference>
<dbReference type="InterPro" id="IPR013762">
    <property type="entry name" value="Integrase-like_cat_sf"/>
</dbReference>
<dbReference type="PANTHER" id="PTHR30349:SF91">
    <property type="entry name" value="INTA PROTEIN"/>
    <property type="match status" value="1"/>
</dbReference>
<evidence type="ECO:0000259" key="7">
    <source>
        <dbReference type="PROSITE" id="PS51900"/>
    </source>
</evidence>
<evidence type="ECO:0000256" key="2">
    <source>
        <dbReference type="ARBA" id="ARBA00023125"/>
    </source>
</evidence>
<keyword evidence="9" id="KW-1185">Reference proteome</keyword>
<evidence type="ECO:0000256" key="3">
    <source>
        <dbReference type="ARBA" id="ARBA00023172"/>
    </source>
</evidence>
<feature type="domain" description="Core-binding (CB)" evidence="7">
    <location>
        <begin position="67"/>
        <end position="178"/>
    </location>
</feature>
<reference evidence="9" key="1">
    <citation type="journal article" date="2019" name="Int. J. Syst. Evol. Microbiol.">
        <title>The Global Catalogue of Microorganisms (GCM) 10K type strain sequencing project: providing services to taxonomists for standard genome sequencing and annotation.</title>
        <authorList>
            <consortium name="The Broad Institute Genomics Platform"/>
            <consortium name="The Broad Institute Genome Sequencing Center for Infectious Disease"/>
            <person name="Wu L."/>
            <person name="Ma J."/>
        </authorList>
    </citation>
    <scope>NUCLEOTIDE SEQUENCE [LARGE SCALE GENOMIC DNA]</scope>
    <source>
        <strain evidence="9">JCM 13006</strain>
    </source>
</reference>
<feature type="compositionally biased region" description="Low complexity" evidence="5">
    <location>
        <begin position="424"/>
        <end position="433"/>
    </location>
</feature>
<dbReference type="InterPro" id="IPR044068">
    <property type="entry name" value="CB"/>
</dbReference>
<evidence type="ECO:0000259" key="6">
    <source>
        <dbReference type="PROSITE" id="PS51898"/>
    </source>
</evidence>
<dbReference type="InterPro" id="IPR050090">
    <property type="entry name" value="Tyrosine_recombinase_XerCD"/>
</dbReference>
<evidence type="ECO:0000256" key="1">
    <source>
        <dbReference type="ARBA" id="ARBA00022908"/>
    </source>
</evidence>
<dbReference type="Pfam" id="PF14659">
    <property type="entry name" value="Phage_int_SAM_3"/>
    <property type="match status" value="1"/>
</dbReference>
<evidence type="ECO:0000256" key="5">
    <source>
        <dbReference type="SAM" id="MobiDB-lite"/>
    </source>
</evidence>
<dbReference type="CDD" id="cd01189">
    <property type="entry name" value="INT_ICEBs1_C_like"/>
    <property type="match status" value="1"/>
</dbReference>
<name>A0ABP9E7R0_9ACTN</name>
<keyword evidence="2 4" id="KW-0238">DNA-binding</keyword>
<dbReference type="RefSeq" id="WP_345699601.1">
    <property type="nucleotide sequence ID" value="NZ_BAABIS010000001.1"/>
</dbReference>
<feature type="domain" description="Tyr recombinase" evidence="6">
    <location>
        <begin position="199"/>
        <end position="401"/>
    </location>
</feature>
<organism evidence="8 9">
    <name type="scientific">Kitasatospora terrestris</name>
    <dbReference type="NCBI Taxonomy" id="258051"/>
    <lineage>
        <taxon>Bacteria</taxon>
        <taxon>Bacillati</taxon>
        <taxon>Actinomycetota</taxon>
        <taxon>Actinomycetes</taxon>
        <taxon>Kitasatosporales</taxon>
        <taxon>Streptomycetaceae</taxon>
        <taxon>Kitasatospora</taxon>
    </lineage>
</organism>
<dbReference type="InterPro" id="IPR011010">
    <property type="entry name" value="DNA_brk_join_enz"/>
</dbReference>
<dbReference type="Gene3D" id="1.10.443.10">
    <property type="entry name" value="Intergrase catalytic core"/>
    <property type="match status" value="1"/>
</dbReference>
<keyword evidence="1" id="KW-0229">DNA integration</keyword>
<sequence>MARRANGEGTITRRKDGRYAAAAYVYKPDGTRARKWVYGKTRTEVANKLTEMQEKTRQGIPAITSNMPLDKYLDYWLGTVAPERYKPSTMSSYEPITRVYIVPALGRKPLNRLTPADVRRFLSDFRNGCLCCLRRVDHNRAVDKRECCAVGKCCKRQPSARTVQYAHAVLRSSLQNAVREELLARNVARLVERPSVPHKEVQPLSAAEVRLLLRAARDHRLYPLWLLLVSTGLRRGEVLALTWADIDIDARQLRVRRNLQRVKGTLVFGTPKTARSLRTIALPASCVAQLRRRREDQLQERAEAGLDWQPLDIQPDSLVFTTLTGTALDPRNLNRSLAALCTSAGIRRIRVHDLRHTCASLMLAEGVGVRTIMETLGHSTITMTLDTYAHVMQSTLREAADRMDDALGVVANNGPEGGGDDDGPAAAGVLVRR</sequence>
<dbReference type="InterPro" id="IPR002104">
    <property type="entry name" value="Integrase_catalytic"/>
</dbReference>
<dbReference type="SUPFAM" id="SSF56349">
    <property type="entry name" value="DNA breaking-rejoining enzymes"/>
    <property type="match status" value="1"/>
</dbReference>
<proteinExistence type="predicted"/>
<evidence type="ECO:0000256" key="4">
    <source>
        <dbReference type="PROSITE-ProRule" id="PRU01248"/>
    </source>
</evidence>
<comment type="caution">
    <text evidence="8">The sequence shown here is derived from an EMBL/GenBank/DDBJ whole genome shotgun (WGS) entry which is preliminary data.</text>
</comment>
<dbReference type="Proteomes" id="UP001501752">
    <property type="component" value="Unassembled WGS sequence"/>
</dbReference>
<gene>
    <name evidence="8" type="ORF">GCM10023235_55500</name>
</gene>
<keyword evidence="3" id="KW-0233">DNA recombination</keyword>
<dbReference type="InterPro" id="IPR004107">
    <property type="entry name" value="Integrase_SAM-like_N"/>
</dbReference>
<evidence type="ECO:0000313" key="9">
    <source>
        <dbReference type="Proteomes" id="UP001501752"/>
    </source>
</evidence>